<protein>
    <recommendedName>
        <fullName evidence="2">Addiction module killer protein</fullName>
    </recommendedName>
</protein>
<reference evidence="1" key="1">
    <citation type="submission" date="2023-10" db="EMBL/GenBank/DDBJ databases">
        <title>The first scallop-associated chemosynthetic bacterial symbiont.</title>
        <authorList>
            <person name="Lin Y.-T."/>
            <person name="Sun J."/>
            <person name="Ip J.C.-H."/>
            <person name="He X."/>
            <person name="Gao Z.-M."/>
            <person name="Perez M."/>
            <person name="Xu T."/>
            <person name="Qian P.-Y."/>
            <person name="Qiu J.-W."/>
        </authorList>
    </citation>
    <scope>NUCLEOTIDE SEQUENCE</scope>
    <source>
        <strain evidence="1">Gill1</strain>
    </source>
</reference>
<accession>A0AAU6PG28</accession>
<proteinExistence type="predicted"/>
<name>A0AAU6PG28_9GAMM</name>
<dbReference type="PIRSF" id="PIRSF028744">
    <property type="entry name" value="Addict_mod_HI1419"/>
    <property type="match status" value="1"/>
</dbReference>
<evidence type="ECO:0008006" key="2">
    <source>
        <dbReference type="Google" id="ProtNLM"/>
    </source>
</evidence>
<gene>
    <name evidence="1" type="ORF">Ctma_0677</name>
</gene>
<dbReference type="NCBIfam" id="TIGR02683">
    <property type="entry name" value="upstrm_HI1419"/>
    <property type="match status" value="1"/>
</dbReference>
<dbReference type="EMBL" id="CP138327">
    <property type="protein sequence ID" value="WXT99971.1"/>
    <property type="molecule type" value="Genomic_DNA"/>
</dbReference>
<evidence type="ECO:0000313" key="1">
    <source>
        <dbReference type="EMBL" id="WXT99971.1"/>
    </source>
</evidence>
<organism evidence="1">
    <name type="scientific">Catillopecten margaritatus gill symbiont</name>
    <dbReference type="NCBI Taxonomy" id="3083288"/>
    <lineage>
        <taxon>Bacteria</taxon>
        <taxon>Pseudomonadati</taxon>
        <taxon>Pseudomonadota</taxon>
        <taxon>Gammaproteobacteria</taxon>
        <taxon>sulfur-oxidizing symbionts</taxon>
    </lineage>
</organism>
<dbReference type="PANTHER" id="PTHR41791">
    <property type="entry name" value="SSL7039 PROTEIN"/>
    <property type="match status" value="1"/>
</dbReference>
<dbReference type="InterPro" id="IPR014056">
    <property type="entry name" value="TypeIITA-like_toxin_pred"/>
</dbReference>
<dbReference type="PANTHER" id="PTHR41791:SF1">
    <property type="entry name" value="SSL7039 PROTEIN"/>
    <property type="match status" value="1"/>
</dbReference>
<sequence>MGIIIVKRTPEFIQWFDDVKDGIFKKKFNNRIERIQQGNFGSHKRLNEYLYELKFVSGKGHRVYYVISDNMIILWGGVKDGQSKDVKKANIILQQYME</sequence>
<dbReference type="AlphaFoldDB" id="A0AAU6PG28"/>